<evidence type="ECO:0000256" key="8">
    <source>
        <dbReference type="HAMAP-Rule" id="MF_01106"/>
    </source>
</evidence>
<comment type="catalytic activity">
    <reaction evidence="8">
        <text>L-glutamate + acetyl-CoA = N-acetyl-L-glutamate + CoA + H(+)</text>
        <dbReference type="Rhea" id="RHEA:24292"/>
        <dbReference type="ChEBI" id="CHEBI:15378"/>
        <dbReference type="ChEBI" id="CHEBI:29985"/>
        <dbReference type="ChEBI" id="CHEBI:44337"/>
        <dbReference type="ChEBI" id="CHEBI:57287"/>
        <dbReference type="ChEBI" id="CHEBI:57288"/>
        <dbReference type="EC" id="2.3.1.1"/>
    </reaction>
</comment>
<dbReference type="AlphaFoldDB" id="A0A2S3ZQJ2"/>
<evidence type="ECO:0000256" key="6">
    <source>
        <dbReference type="ARBA" id="ARBA00022813"/>
    </source>
</evidence>
<gene>
    <name evidence="8" type="primary">argJ</name>
    <name evidence="9" type="ORF">C3B59_00510</name>
</gene>
<dbReference type="PANTHER" id="PTHR23100">
    <property type="entry name" value="ARGININE BIOSYNTHESIS BIFUNCTIONAL PROTEIN ARGJ"/>
    <property type="match status" value="1"/>
</dbReference>
<feature type="binding site" evidence="8">
    <location>
        <position position="152"/>
    </location>
    <ligand>
        <name>substrate</name>
    </ligand>
</feature>
<feature type="binding site" evidence="8">
    <location>
        <position position="393"/>
    </location>
    <ligand>
        <name>substrate</name>
    </ligand>
</feature>
<comment type="subcellular location">
    <subcellularLocation>
        <location evidence="1 8">Cytoplasm</location>
    </subcellularLocation>
</comment>
<comment type="catalytic activity">
    <reaction evidence="8">
        <text>N(2)-acetyl-L-ornithine + L-glutamate = N-acetyl-L-glutamate + L-ornithine</text>
        <dbReference type="Rhea" id="RHEA:15349"/>
        <dbReference type="ChEBI" id="CHEBI:29985"/>
        <dbReference type="ChEBI" id="CHEBI:44337"/>
        <dbReference type="ChEBI" id="CHEBI:46911"/>
        <dbReference type="ChEBI" id="CHEBI:57805"/>
        <dbReference type="EC" id="2.3.1.35"/>
    </reaction>
</comment>
<dbReference type="HAMAP" id="MF_01106">
    <property type="entry name" value="ArgJ"/>
    <property type="match status" value="1"/>
</dbReference>
<keyword evidence="8" id="KW-0055">Arginine biosynthesis</keyword>
<feature type="chain" id="PRO_5023512519" description="Arginine biosynthesis bifunctional protein ArgJ alpha chain" evidence="8">
    <location>
        <begin position="1"/>
        <end position="185"/>
    </location>
</feature>
<keyword evidence="4 8" id="KW-0963">Cytoplasm</keyword>
<evidence type="ECO:0000313" key="10">
    <source>
        <dbReference type="Proteomes" id="UP000237104"/>
    </source>
</evidence>
<evidence type="ECO:0000313" key="9">
    <source>
        <dbReference type="EMBL" id="POH71495.1"/>
    </source>
</evidence>
<feature type="binding site" evidence="8">
    <location>
        <position position="186"/>
    </location>
    <ligand>
        <name>substrate</name>
    </ligand>
</feature>
<dbReference type="GO" id="GO:0004358">
    <property type="term" value="F:L-glutamate N-acetyltransferase activity, acting on acetyl-L-ornithine as donor"/>
    <property type="evidence" value="ECO:0007669"/>
    <property type="project" value="UniProtKB-UniRule"/>
</dbReference>
<evidence type="ECO:0000256" key="3">
    <source>
        <dbReference type="ARBA" id="ARBA00011475"/>
    </source>
</evidence>
<dbReference type="FunFam" id="3.10.20.340:FF:000003">
    <property type="entry name" value="Arginine biosynthesis bifunctional protein ArgJ"/>
    <property type="match status" value="1"/>
</dbReference>
<feature type="site" description="Involved in the stabilization of negative charge on the oxyanion by the formation of the oxyanion hole" evidence="8">
    <location>
        <position position="109"/>
    </location>
</feature>
<dbReference type="Gene3D" id="3.60.70.12">
    <property type="entry name" value="L-amino peptidase D-ALA esterase/amidase"/>
    <property type="match status" value="1"/>
</dbReference>
<comment type="similarity">
    <text evidence="2 8">Belongs to the ArgJ family.</text>
</comment>
<comment type="caution">
    <text evidence="9">The sequence shown here is derived from an EMBL/GenBank/DDBJ whole genome shotgun (WGS) entry which is preliminary data.</text>
</comment>
<dbReference type="GO" id="GO:0004042">
    <property type="term" value="F:L-glutamate N-acetyltransferase activity"/>
    <property type="evidence" value="ECO:0007669"/>
    <property type="project" value="UniProtKB-UniRule"/>
</dbReference>
<feature type="binding site" evidence="8">
    <location>
        <position position="388"/>
    </location>
    <ligand>
        <name>substrate</name>
    </ligand>
</feature>
<keyword evidence="5 8" id="KW-0808">Transferase</keyword>
<comment type="function">
    <text evidence="8">Catalyzes two activities which are involved in the cyclic version of arginine biosynthesis: the synthesis of N-acetylglutamate from glutamate and acetyl-CoA as the acetyl donor, and of ornithine by transacetylation between N(2)-acetylornithine and glutamate.</text>
</comment>
<keyword evidence="8" id="KW-0028">Amino-acid biosynthesis</keyword>
<feature type="active site" description="Nucleophile" evidence="8">
    <location>
        <position position="186"/>
    </location>
</feature>
<dbReference type="GO" id="GO:0005737">
    <property type="term" value="C:cytoplasm"/>
    <property type="evidence" value="ECO:0007669"/>
    <property type="project" value="UniProtKB-SubCell"/>
</dbReference>
<dbReference type="OrthoDB" id="9804242at2"/>
<dbReference type="InterPro" id="IPR042195">
    <property type="entry name" value="ArgJ_beta_C"/>
</dbReference>
<dbReference type="InterPro" id="IPR002813">
    <property type="entry name" value="Arg_biosynth_ArgJ"/>
</dbReference>
<dbReference type="CDD" id="cd02152">
    <property type="entry name" value="OAT"/>
    <property type="match status" value="1"/>
</dbReference>
<evidence type="ECO:0000256" key="4">
    <source>
        <dbReference type="ARBA" id="ARBA00022490"/>
    </source>
</evidence>
<evidence type="ECO:0000256" key="7">
    <source>
        <dbReference type="ARBA" id="ARBA00023315"/>
    </source>
</evidence>
<feature type="site" description="Cleavage; by autolysis" evidence="8">
    <location>
        <begin position="185"/>
        <end position="186"/>
    </location>
</feature>
<dbReference type="InterPro" id="IPR016117">
    <property type="entry name" value="ArgJ-like_dom_sf"/>
</dbReference>
<keyword evidence="8" id="KW-0511">Multifunctional enzyme</keyword>
<dbReference type="Pfam" id="PF01960">
    <property type="entry name" value="ArgJ"/>
    <property type="match status" value="1"/>
</dbReference>
<proteinExistence type="inferred from homology"/>
<dbReference type="SUPFAM" id="SSF56266">
    <property type="entry name" value="DmpA/ArgJ-like"/>
    <property type="match status" value="1"/>
</dbReference>
<dbReference type="EC" id="2.3.1.35" evidence="8"/>
<feature type="binding site" evidence="8">
    <location>
        <position position="175"/>
    </location>
    <ligand>
        <name>substrate</name>
    </ligand>
</feature>
<feature type="chain" id="PRO_5023512520" description="Arginine biosynthesis bifunctional protein ArgJ beta chain" evidence="8">
    <location>
        <begin position="186"/>
        <end position="393"/>
    </location>
</feature>
<organism evidence="9 10">
    <name type="scientific">Cryobacterium zongtaii</name>
    <dbReference type="NCBI Taxonomy" id="1259217"/>
    <lineage>
        <taxon>Bacteria</taxon>
        <taxon>Bacillati</taxon>
        <taxon>Actinomycetota</taxon>
        <taxon>Actinomycetes</taxon>
        <taxon>Micrococcales</taxon>
        <taxon>Microbacteriaceae</taxon>
        <taxon>Cryobacterium</taxon>
    </lineage>
</organism>
<protein>
    <recommendedName>
        <fullName evidence="8">Arginine biosynthesis bifunctional protein ArgJ</fullName>
    </recommendedName>
    <domain>
        <recommendedName>
            <fullName evidence="8">Glutamate N-acetyltransferase</fullName>
            <ecNumber evidence="8">2.3.1.35</ecNumber>
        </recommendedName>
        <alternativeName>
            <fullName evidence="8">Ornithine acetyltransferase</fullName>
            <shortName evidence="8">OATase</shortName>
        </alternativeName>
        <alternativeName>
            <fullName evidence="8">Ornithine transacetylase</fullName>
        </alternativeName>
    </domain>
    <domain>
        <recommendedName>
            <fullName evidence="8">Amino-acid acetyltransferase</fullName>
            <ecNumber evidence="8">2.3.1.1</ecNumber>
        </recommendedName>
        <alternativeName>
            <fullName evidence="8">N-acetylglutamate synthase</fullName>
            <shortName evidence="8">AGSase</shortName>
        </alternativeName>
    </domain>
    <component>
        <recommendedName>
            <fullName evidence="8">Arginine biosynthesis bifunctional protein ArgJ alpha chain</fullName>
        </recommendedName>
    </component>
    <component>
        <recommendedName>
            <fullName evidence="8">Arginine biosynthesis bifunctional protein ArgJ beta chain</fullName>
        </recommendedName>
    </component>
</protein>
<evidence type="ECO:0000256" key="1">
    <source>
        <dbReference type="ARBA" id="ARBA00004496"/>
    </source>
</evidence>
<dbReference type="RefSeq" id="WP_103429559.1">
    <property type="nucleotide sequence ID" value="NZ_PPXF01000007.1"/>
</dbReference>
<dbReference type="Gene3D" id="3.10.20.340">
    <property type="entry name" value="ArgJ beta chain, C-terminal domain"/>
    <property type="match status" value="1"/>
</dbReference>
<evidence type="ECO:0000256" key="2">
    <source>
        <dbReference type="ARBA" id="ARBA00006774"/>
    </source>
</evidence>
<feature type="binding site" evidence="8">
    <location>
        <position position="266"/>
    </location>
    <ligand>
        <name>substrate</name>
    </ligand>
</feature>
<dbReference type="GO" id="GO:0006592">
    <property type="term" value="P:ornithine biosynthetic process"/>
    <property type="evidence" value="ECO:0007669"/>
    <property type="project" value="TreeGrafter"/>
</dbReference>
<dbReference type="EMBL" id="PPXF01000007">
    <property type="protein sequence ID" value="POH71495.1"/>
    <property type="molecule type" value="Genomic_DNA"/>
</dbReference>
<comment type="pathway">
    <text evidence="8">Amino-acid biosynthesis; L-arginine biosynthesis; L-ornithine and N-acetyl-L-glutamate from L-glutamate and N(2)-acetyl-L-ornithine (cyclic): step 1/1.</text>
</comment>
<keyword evidence="6 8" id="KW-0068">Autocatalytic cleavage</keyword>
<sequence>MSVTAPAGFAAAGVTAGLKKSGGLDLAIVANLGPLANAAAVFTSNRCKANPIIWSQQVMRDGRVSAIVLNSGGANCYTGSIGFQTTHATAEAVAEQLQVSSGDVLVCSTGLIGEQLDLGKITAGVFDAGVALKDAAASSAAAGLAAAQAIMTTDTRPKQATQVSPAGWTIGGMAKGAGMLAPGLATMLVVITTDAVLTSAQLDAALREATRVTFDRLDSDGCMSTNDTVSLLASGASGVDADPEEFTTALTNLCRDLTLQLQGDAEGASHDVAIEVCNAASETEAVTVARAVSRSNLFKAAIYGNDPNWGRVLAAVGTIPEADAAFDPYGIDVAINGIQVCTAGEPDQPRELVDLTPRAVSVVIDLHAGTAGATIWTNDLTHDYVEENSAYSS</sequence>
<dbReference type="Proteomes" id="UP000237104">
    <property type="component" value="Unassembled WGS sequence"/>
</dbReference>
<dbReference type="PANTHER" id="PTHR23100:SF0">
    <property type="entry name" value="ARGININE BIOSYNTHESIS BIFUNCTIONAL PROTEIN ARGJ, MITOCHONDRIAL"/>
    <property type="match status" value="1"/>
</dbReference>
<dbReference type="UniPathway" id="UPA00068">
    <property type="reaction ID" value="UER00106"/>
</dbReference>
<accession>A0A2S3ZQJ2</accession>
<feature type="site" description="Involved in the stabilization of negative charge on the oxyanion by the formation of the oxyanion hole" evidence="8">
    <location>
        <position position="110"/>
    </location>
</feature>
<comment type="pathway">
    <text evidence="8">Amino-acid biosynthesis; L-arginine biosynthesis; N(2)-acetyl-L-ornithine from L-glutamate: step 1/4.</text>
</comment>
<dbReference type="NCBIfam" id="NF003802">
    <property type="entry name" value="PRK05388.1"/>
    <property type="match status" value="1"/>
</dbReference>
<dbReference type="GO" id="GO:0006526">
    <property type="term" value="P:L-arginine biosynthetic process"/>
    <property type="evidence" value="ECO:0007669"/>
    <property type="project" value="UniProtKB-UniRule"/>
</dbReference>
<evidence type="ECO:0000256" key="5">
    <source>
        <dbReference type="ARBA" id="ARBA00022679"/>
    </source>
</evidence>
<name>A0A2S3ZQJ2_9MICO</name>
<keyword evidence="7 8" id="KW-0012">Acyltransferase</keyword>
<dbReference type="EC" id="2.3.1.1" evidence="8"/>
<comment type="subunit">
    <text evidence="3 8">Heterotetramer of two alpha and two beta chains.</text>
</comment>
<reference evidence="9 10" key="1">
    <citation type="submission" date="2018-01" db="EMBL/GenBank/DDBJ databases">
        <title>Cryobacterium sp. nov., from glaciers in China.</title>
        <authorList>
            <person name="Liu Q."/>
            <person name="Xin Y.-H."/>
        </authorList>
    </citation>
    <scope>NUCLEOTIDE SEQUENCE [LARGE SCALE GENOMIC DNA]</scope>
    <source>
        <strain evidence="9 10">TMB1-8</strain>
    </source>
</reference>
<dbReference type="NCBIfam" id="TIGR00120">
    <property type="entry name" value="ArgJ"/>
    <property type="match status" value="1"/>
</dbReference>